<accession>A0A0C2WZG4</accession>
<keyword evidence="2" id="KW-1185">Reference proteome</keyword>
<evidence type="ECO:0000313" key="2">
    <source>
        <dbReference type="Proteomes" id="UP000054549"/>
    </source>
</evidence>
<name>A0A0C2WZG4_AMAMK</name>
<protein>
    <submittedName>
        <fullName evidence="1">Uncharacterized protein</fullName>
    </submittedName>
</protein>
<dbReference type="EMBL" id="KN818232">
    <property type="protein sequence ID" value="KIL67222.1"/>
    <property type="molecule type" value="Genomic_DNA"/>
</dbReference>
<sequence length="83" mass="9416">MDVQSTLFLLQRLENSSFRYFLTSFKLFTVAERGCDLDFSKSEFPVMMVSGVATANGFVDHSHTYARMEIISRYGGTFGRLEG</sequence>
<gene>
    <name evidence="1" type="ORF">M378DRAFT_159619</name>
</gene>
<dbReference type="InParanoid" id="A0A0C2WZG4"/>
<evidence type="ECO:0000313" key="1">
    <source>
        <dbReference type="EMBL" id="KIL67222.1"/>
    </source>
</evidence>
<dbReference type="AlphaFoldDB" id="A0A0C2WZG4"/>
<proteinExistence type="predicted"/>
<organism evidence="1 2">
    <name type="scientific">Amanita muscaria (strain Koide BX008)</name>
    <dbReference type="NCBI Taxonomy" id="946122"/>
    <lineage>
        <taxon>Eukaryota</taxon>
        <taxon>Fungi</taxon>
        <taxon>Dikarya</taxon>
        <taxon>Basidiomycota</taxon>
        <taxon>Agaricomycotina</taxon>
        <taxon>Agaricomycetes</taxon>
        <taxon>Agaricomycetidae</taxon>
        <taxon>Agaricales</taxon>
        <taxon>Pluteineae</taxon>
        <taxon>Amanitaceae</taxon>
        <taxon>Amanita</taxon>
    </lineage>
</organism>
<dbReference type="Proteomes" id="UP000054549">
    <property type="component" value="Unassembled WGS sequence"/>
</dbReference>
<dbReference type="HOGENOM" id="CLU_2542060_0_0_1"/>
<reference evidence="1 2" key="1">
    <citation type="submission" date="2014-04" db="EMBL/GenBank/DDBJ databases">
        <title>Evolutionary Origins and Diversification of the Mycorrhizal Mutualists.</title>
        <authorList>
            <consortium name="DOE Joint Genome Institute"/>
            <consortium name="Mycorrhizal Genomics Consortium"/>
            <person name="Kohler A."/>
            <person name="Kuo A."/>
            <person name="Nagy L.G."/>
            <person name="Floudas D."/>
            <person name="Copeland A."/>
            <person name="Barry K.W."/>
            <person name="Cichocki N."/>
            <person name="Veneault-Fourrey C."/>
            <person name="LaButti K."/>
            <person name="Lindquist E.A."/>
            <person name="Lipzen A."/>
            <person name="Lundell T."/>
            <person name="Morin E."/>
            <person name="Murat C."/>
            <person name="Riley R."/>
            <person name="Ohm R."/>
            <person name="Sun H."/>
            <person name="Tunlid A."/>
            <person name="Henrissat B."/>
            <person name="Grigoriev I.V."/>
            <person name="Hibbett D.S."/>
            <person name="Martin F."/>
        </authorList>
    </citation>
    <scope>NUCLEOTIDE SEQUENCE [LARGE SCALE GENOMIC DNA]</scope>
    <source>
        <strain evidence="1 2">Koide BX008</strain>
    </source>
</reference>